<sequence length="445" mass="47993">DFAVRGPRGDGGRRGRRCGRAAGGPDASPRPGRGGGAAAPARRARPAAAAGRVRRADVAGPVRPPGHRQDDARARHLAGDQAPVRAAVGPGLRGEGGPRSHHRREAGAHLRRPPDGPVHRRGAPLLQDPAGLAARRGRGPDRQPDRRHHGEPVLLRGQPLAEPLAGPRPAAAQRRGHPRRPAPGAHRRTRPRRGGHAHRGGADAPGAGRRRRRAQGADRPGVRRRRRPGGGRRRAGPRHAGDRGRPGRGALRPPGRPALRRRQRADQDHPRQRCRRRDALPGPHGGGRRGPALHRPPAGDQCQRGHRDGRPHRPAHRRRRGRRRRLRRDAGGPFRPGAGRRPPGHRAEVQCRHGGHGRVGGRRAGRAGRPGAPRAARRPLRRSEEAGPRADLRLPARPPRRRRPAAVPARRPGREGLLPPDRPRSRGAAGRAAGKTAGHRAAHPL</sequence>
<evidence type="ECO:0000256" key="1">
    <source>
        <dbReference type="SAM" id="MobiDB-lite"/>
    </source>
</evidence>
<feature type="non-terminal residue" evidence="2">
    <location>
        <position position="445"/>
    </location>
</feature>
<feature type="compositionally biased region" description="Low complexity" evidence="1">
    <location>
        <begin position="331"/>
        <end position="341"/>
    </location>
</feature>
<feature type="compositionally biased region" description="Basic and acidic residues" evidence="1">
    <location>
        <begin position="105"/>
        <end position="118"/>
    </location>
</feature>
<evidence type="ECO:0000313" key="2">
    <source>
        <dbReference type="EMBL" id="CAA9255158.1"/>
    </source>
</evidence>
<organism evidence="2">
    <name type="scientific">uncultured Blastococcus sp</name>
    <dbReference type="NCBI Taxonomy" id="217144"/>
    <lineage>
        <taxon>Bacteria</taxon>
        <taxon>Bacillati</taxon>
        <taxon>Actinomycetota</taxon>
        <taxon>Actinomycetes</taxon>
        <taxon>Geodermatophilales</taxon>
        <taxon>Geodermatophilaceae</taxon>
        <taxon>Blastococcus</taxon>
        <taxon>environmental samples</taxon>
    </lineage>
</organism>
<feature type="compositionally biased region" description="Basic and acidic residues" evidence="1">
    <location>
        <begin position="381"/>
        <end position="394"/>
    </location>
</feature>
<gene>
    <name evidence="2" type="ORF">AVDCRST_MAG52-2319</name>
</gene>
<accession>A0A6J4IN67</accession>
<feature type="compositionally biased region" description="Basic and acidic residues" evidence="1">
    <location>
        <begin position="67"/>
        <end position="78"/>
    </location>
</feature>
<feature type="compositionally biased region" description="Low complexity" evidence="1">
    <location>
        <begin position="426"/>
        <end position="436"/>
    </location>
</feature>
<dbReference type="EMBL" id="CADCTN010000166">
    <property type="protein sequence ID" value="CAA9255158.1"/>
    <property type="molecule type" value="Genomic_DNA"/>
</dbReference>
<feature type="compositionally biased region" description="Low complexity" evidence="1">
    <location>
        <begin position="38"/>
        <end position="51"/>
    </location>
</feature>
<protein>
    <submittedName>
        <fullName evidence="2">Replication-associated recombination protein RarA</fullName>
    </submittedName>
</protein>
<name>A0A6J4IN67_9ACTN</name>
<feature type="non-terminal residue" evidence="2">
    <location>
        <position position="1"/>
    </location>
</feature>
<feature type="compositionally biased region" description="Basic residues" evidence="1">
    <location>
        <begin position="174"/>
        <end position="199"/>
    </location>
</feature>
<reference evidence="2" key="1">
    <citation type="submission" date="2020-02" db="EMBL/GenBank/DDBJ databases">
        <authorList>
            <person name="Meier V. D."/>
        </authorList>
    </citation>
    <scope>NUCLEOTIDE SEQUENCE</scope>
    <source>
        <strain evidence="2">AVDCRST_MAG52</strain>
    </source>
</reference>
<feature type="compositionally biased region" description="Basic residues" evidence="1">
    <location>
        <begin position="222"/>
        <end position="237"/>
    </location>
</feature>
<feature type="compositionally biased region" description="Basic residues" evidence="1">
    <location>
        <begin position="353"/>
        <end position="366"/>
    </location>
</feature>
<dbReference type="AlphaFoldDB" id="A0A6J4IN67"/>
<feature type="region of interest" description="Disordered" evidence="1">
    <location>
        <begin position="1"/>
        <end position="445"/>
    </location>
</feature>
<feature type="compositionally biased region" description="Basic and acidic residues" evidence="1">
    <location>
        <begin position="138"/>
        <end position="151"/>
    </location>
</feature>
<proteinExistence type="predicted"/>
<feature type="compositionally biased region" description="Basic residues" evidence="1">
    <location>
        <begin position="309"/>
        <end position="327"/>
    </location>
</feature>